<dbReference type="CDD" id="cd04301">
    <property type="entry name" value="NAT_SF"/>
    <property type="match status" value="1"/>
</dbReference>
<dbReference type="Proteomes" id="UP001165079">
    <property type="component" value="Unassembled WGS sequence"/>
</dbReference>
<dbReference type="PROSITE" id="PS51186">
    <property type="entry name" value="GNAT"/>
    <property type="match status" value="1"/>
</dbReference>
<reference evidence="2" key="1">
    <citation type="submission" date="2023-03" db="EMBL/GenBank/DDBJ databases">
        <title>Actinorhabdospora filicis NBRC 111898.</title>
        <authorList>
            <person name="Ichikawa N."/>
            <person name="Sato H."/>
            <person name="Tonouchi N."/>
        </authorList>
    </citation>
    <scope>NUCLEOTIDE SEQUENCE</scope>
    <source>
        <strain evidence="2">NBRC 111898</strain>
    </source>
</reference>
<dbReference type="InterPro" id="IPR000182">
    <property type="entry name" value="GNAT_dom"/>
</dbReference>
<evidence type="ECO:0000313" key="3">
    <source>
        <dbReference type="Proteomes" id="UP001165079"/>
    </source>
</evidence>
<dbReference type="Pfam" id="PF00583">
    <property type="entry name" value="Acetyltransf_1"/>
    <property type="match status" value="1"/>
</dbReference>
<evidence type="ECO:0000313" key="2">
    <source>
        <dbReference type="EMBL" id="GLZ75414.1"/>
    </source>
</evidence>
<keyword evidence="3" id="KW-1185">Reference proteome</keyword>
<evidence type="ECO:0000259" key="1">
    <source>
        <dbReference type="PROSITE" id="PS51186"/>
    </source>
</evidence>
<protein>
    <submittedName>
        <fullName evidence="2">GNAT family N-acetyltransferase</fullName>
    </submittedName>
</protein>
<proteinExistence type="predicted"/>
<dbReference type="InterPro" id="IPR016181">
    <property type="entry name" value="Acyl_CoA_acyltransferase"/>
</dbReference>
<dbReference type="EMBL" id="BSTX01000001">
    <property type="protein sequence ID" value="GLZ75414.1"/>
    <property type="molecule type" value="Genomic_DNA"/>
</dbReference>
<gene>
    <name evidence="2" type="ORF">Afil01_02210</name>
</gene>
<feature type="domain" description="N-acetyltransferase" evidence="1">
    <location>
        <begin position="2"/>
        <end position="159"/>
    </location>
</feature>
<dbReference type="Gene3D" id="3.40.630.30">
    <property type="match status" value="1"/>
</dbReference>
<dbReference type="AlphaFoldDB" id="A0A9W6SHA1"/>
<dbReference type="SUPFAM" id="SSF55729">
    <property type="entry name" value="Acyl-CoA N-acyltransferases (Nat)"/>
    <property type="match status" value="2"/>
</dbReference>
<dbReference type="RefSeq" id="WP_285660649.1">
    <property type="nucleotide sequence ID" value="NZ_BSTX01000001.1"/>
</dbReference>
<comment type="caution">
    <text evidence="2">The sequence shown here is derived from an EMBL/GenBank/DDBJ whole genome shotgun (WGS) entry which is preliminary data.</text>
</comment>
<accession>A0A9W6SHA1</accession>
<dbReference type="GO" id="GO:0016747">
    <property type="term" value="F:acyltransferase activity, transferring groups other than amino-acyl groups"/>
    <property type="evidence" value="ECO:0007669"/>
    <property type="project" value="InterPro"/>
</dbReference>
<name>A0A9W6SHA1_9ACTN</name>
<organism evidence="2 3">
    <name type="scientific">Actinorhabdospora filicis</name>
    <dbReference type="NCBI Taxonomy" id="1785913"/>
    <lineage>
        <taxon>Bacteria</taxon>
        <taxon>Bacillati</taxon>
        <taxon>Actinomycetota</taxon>
        <taxon>Actinomycetes</taxon>
        <taxon>Micromonosporales</taxon>
        <taxon>Micromonosporaceae</taxon>
        <taxon>Actinorhabdospora</taxon>
    </lineage>
</organism>
<sequence length="331" mass="36077">MPEIRQVDPHDDAALRGWFEVKHAGEAEGRVHPLLSAYEEIAVNLRSPSPNFDTALFAAVADGEVLGALRLDFPLKENRNLANWELAVAPAHRREGVGTALFEHGHRHATGLGRSVHCAEVNIPAGATPETFGGSLFAAKFGFVTEHEENRFVLDLPLAALGELRASAPADGYTFVSWSGACPDEHIGAYAVMRTTMSNEVPTGTLGHEPVIWDEARLRTSEERLAASGFTSITTAARAADGAFAGYSLMFVPGHRPSDVYQDDTLVIAGHRGHRLGAAMKVRNLEILEREHPASRRVHTWTAGSNDAMRHVNAAFGFRPVELMHEVQRED</sequence>